<organism evidence="9 10">
    <name type="scientific">Candida dubliniensis (strain CD36 / ATCC MYA-646 / CBS 7987 / NCPF 3949 / NRRL Y-17841)</name>
    <name type="common">Yeast</name>
    <dbReference type="NCBI Taxonomy" id="573826"/>
    <lineage>
        <taxon>Eukaryota</taxon>
        <taxon>Fungi</taxon>
        <taxon>Dikarya</taxon>
        <taxon>Ascomycota</taxon>
        <taxon>Saccharomycotina</taxon>
        <taxon>Pichiomycetes</taxon>
        <taxon>Debaryomycetaceae</taxon>
        <taxon>Candida/Lodderomyces clade</taxon>
        <taxon>Candida</taxon>
    </lineage>
</organism>
<dbReference type="VEuPathDB" id="FungiDB:CD36_12530"/>
<dbReference type="GO" id="GO:0016020">
    <property type="term" value="C:membrane"/>
    <property type="evidence" value="ECO:0007669"/>
    <property type="project" value="UniProtKB-SubCell"/>
</dbReference>
<evidence type="ECO:0000256" key="2">
    <source>
        <dbReference type="ARBA" id="ARBA00010323"/>
    </source>
</evidence>
<feature type="transmembrane region" description="Helical" evidence="7">
    <location>
        <begin position="381"/>
        <end position="401"/>
    </location>
</feature>
<dbReference type="InterPro" id="IPR051085">
    <property type="entry name" value="MB_O-acyltransferase"/>
</dbReference>
<dbReference type="eggNOG" id="KOG3860">
    <property type="taxonomic scope" value="Eukaryota"/>
</dbReference>
<feature type="transmembrane region" description="Helical" evidence="7">
    <location>
        <begin position="187"/>
        <end position="206"/>
    </location>
</feature>
<dbReference type="PANTHER" id="PTHR13285">
    <property type="entry name" value="ACYLTRANSFERASE"/>
    <property type="match status" value="1"/>
</dbReference>
<feature type="transmembrane region" description="Helical" evidence="7">
    <location>
        <begin position="557"/>
        <end position="576"/>
    </location>
</feature>
<feature type="transmembrane region" description="Helical" evidence="7">
    <location>
        <begin position="344"/>
        <end position="369"/>
    </location>
</feature>
<dbReference type="AlphaFoldDB" id="B9W9X2"/>
<dbReference type="GO" id="GO:0005783">
    <property type="term" value="C:endoplasmic reticulum"/>
    <property type="evidence" value="ECO:0007669"/>
    <property type="project" value="TreeGrafter"/>
</dbReference>
<feature type="transmembrane region" description="Helical" evidence="7">
    <location>
        <begin position="486"/>
        <end position="505"/>
    </location>
</feature>
<dbReference type="GO" id="GO:0008374">
    <property type="term" value="F:O-acyltransferase activity"/>
    <property type="evidence" value="ECO:0007669"/>
    <property type="project" value="TreeGrafter"/>
</dbReference>
<gene>
    <name evidence="8" type="ordered locus">Cd36_12530</name>
    <name evidence="9" type="ORF">CD36_12530</name>
</gene>
<evidence type="ECO:0000256" key="7">
    <source>
        <dbReference type="SAM" id="Phobius"/>
    </source>
</evidence>
<dbReference type="InterPro" id="IPR004299">
    <property type="entry name" value="MBOAT_fam"/>
</dbReference>
<dbReference type="HOGENOM" id="CLU_021430_1_1_1"/>
<name>B9W9X2_CANDC</name>
<keyword evidence="4 7" id="KW-1133">Transmembrane helix</keyword>
<evidence type="ECO:0000256" key="3">
    <source>
        <dbReference type="ARBA" id="ARBA00022692"/>
    </source>
</evidence>
<dbReference type="PANTHER" id="PTHR13285:SF18">
    <property type="entry name" value="PROTEIN-CYSTEINE N-PALMITOYLTRANSFERASE RASP"/>
    <property type="match status" value="1"/>
</dbReference>
<proteinExistence type="inferred from homology"/>
<evidence type="ECO:0000256" key="5">
    <source>
        <dbReference type="ARBA" id="ARBA00023136"/>
    </source>
</evidence>
<dbReference type="EMBL" id="FM992688">
    <property type="protein sequence ID" value="CAX45610.1"/>
    <property type="molecule type" value="Genomic_DNA"/>
</dbReference>
<keyword evidence="3 7" id="KW-0812">Transmembrane</keyword>
<dbReference type="GO" id="GO:0006506">
    <property type="term" value="P:GPI anchor biosynthetic process"/>
    <property type="evidence" value="ECO:0007669"/>
    <property type="project" value="TreeGrafter"/>
</dbReference>
<dbReference type="Pfam" id="PF03062">
    <property type="entry name" value="MBOAT"/>
    <property type="match status" value="1"/>
</dbReference>
<evidence type="ECO:0000313" key="10">
    <source>
        <dbReference type="Proteomes" id="UP000002605"/>
    </source>
</evidence>
<keyword evidence="5 7" id="KW-0472">Membrane</keyword>
<feature type="transmembrane region" description="Helical" evidence="7">
    <location>
        <begin position="47"/>
        <end position="66"/>
    </location>
</feature>
<evidence type="ECO:0000256" key="1">
    <source>
        <dbReference type="ARBA" id="ARBA00004141"/>
    </source>
</evidence>
<comment type="subcellular location">
    <subcellularLocation>
        <location evidence="1">Membrane</location>
        <topology evidence="1">Multi-pass membrane protein</topology>
    </subcellularLocation>
</comment>
<dbReference type="KEGG" id="cdu:CD36_12530"/>
<feature type="transmembrane region" description="Helical" evidence="7">
    <location>
        <begin position="102"/>
        <end position="120"/>
    </location>
</feature>
<feature type="region of interest" description="Disordered" evidence="6">
    <location>
        <begin position="261"/>
        <end position="282"/>
    </location>
</feature>
<sequence>MNYLSYLGRLFSLETLDTRLNPTTNPIKRQSIIKKANPISKWSTLEFKIYLIILIIVVPLMIKAAMESSNETNPNYPRFQHLLSDGWIFGRKVDNSDQQYRFFRNNFPLLCGLIFIHISLRKLINNKFFINNIISNNNDIGNIKRTYFDLIFGIIFLIGAHGINIFKISFHLIINYLIGKYIKNYKLAIWCTWIYGIFSLFFNEWFGDSNFGLTFFTNGNGYYVGIIPRWDVFYNFTLLRMLSFNLDYIERERKLDPKEQQFNLTNNNNNNNNPSSSSSSSLLNLDDRQRLTAPLPLEDYNVANYIAYISYTPLFIAGPIITFNDYIYQSNYQQSSITQNYPRIFMYAIRFIFCLLVMEFLLHFMYVVAVSKTKAWDGDTPFQISMLGMFNLNIIWLKLLIPWRLFRLWALLDGIDPPENMIRCMDNNFSALAFWRAWHRSYNRWVIRYIYIPMGGSGSGKYRILNSLLVFSFVAIWHDIELKLLMWGWLIVIFLIPEISATLIFSKYNKFWWYRYLCGIGAVINIWMMMIANLVGFCLGTDGMWKLLHDLFQTFEGGRFFIISSICLFVGAQIMFELRESELRRAIDVRC</sequence>
<evidence type="ECO:0000256" key="4">
    <source>
        <dbReference type="ARBA" id="ARBA00022989"/>
    </source>
</evidence>
<protein>
    <submittedName>
        <fullName evidence="9">Glycerol uptake protein, putative</fullName>
    </submittedName>
</protein>
<dbReference type="GeneID" id="8045444"/>
<feature type="transmembrane region" description="Helical" evidence="7">
    <location>
        <begin position="147"/>
        <end position="166"/>
    </location>
</feature>
<evidence type="ECO:0000313" key="8">
    <source>
        <dbReference type="CGD" id="CAL0000170525"/>
    </source>
</evidence>
<dbReference type="CGD" id="CAL0000170525">
    <property type="gene designation" value="Cd36_12530"/>
</dbReference>
<reference evidence="9 10" key="1">
    <citation type="journal article" date="2009" name="Genome Res.">
        <title>Comparative genomics of the fungal pathogens Candida dubliniensis and Candida albicans.</title>
        <authorList>
            <person name="Jackson A.P."/>
            <person name="Gamble J.A."/>
            <person name="Yeomans T."/>
            <person name="Moran G.P."/>
            <person name="Saunders D."/>
            <person name="Harris D."/>
            <person name="Aslett M."/>
            <person name="Barrell J.F."/>
            <person name="Butler G."/>
            <person name="Citiulo F."/>
            <person name="Coleman D.C."/>
            <person name="de Groot P.W.J."/>
            <person name="Goodwin T.J."/>
            <person name="Quail M.A."/>
            <person name="McQuillan J."/>
            <person name="Munro C.A."/>
            <person name="Pain A."/>
            <person name="Poulter R.T."/>
            <person name="Rajandream M.A."/>
            <person name="Renauld H."/>
            <person name="Spiering M.J."/>
            <person name="Tivey A."/>
            <person name="Gow N.A.R."/>
            <person name="Barrell B."/>
            <person name="Sullivan D.J."/>
            <person name="Berriman M."/>
        </authorList>
    </citation>
    <scope>NUCLEOTIDE SEQUENCE [LARGE SCALE GENOMIC DNA]</scope>
    <source>
        <strain evidence="10">CD36 / ATCC MYA-646 / CBS 7987 / NCPF 3949 / NRRL Y-17841</strain>
    </source>
</reference>
<feature type="transmembrane region" description="Helical" evidence="7">
    <location>
        <begin position="517"/>
        <end position="537"/>
    </location>
</feature>
<dbReference type="RefSeq" id="XP_002417892.1">
    <property type="nucleotide sequence ID" value="XM_002417847.1"/>
</dbReference>
<comment type="similarity">
    <text evidence="2">Belongs to the membrane-bound acyltransferase family.</text>
</comment>
<dbReference type="OrthoDB" id="420606at2759"/>
<dbReference type="Proteomes" id="UP000002605">
    <property type="component" value="Chromosome 1"/>
</dbReference>
<evidence type="ECO:0000256" key="6">
    <source>
        <dbReference type="SAM" id="MobiDB-lite"/>
    </source>
</evidence>
<feature type="compositionally biased region" description="Low complexity" evidence="6">
    <location>
        <begin position="263"/>
        <end position="282"/>
    </location>
</feature>
<keyword evidence="10" id="KW-1185">Reference proteome</keyword>
<evidence type="ECO:0000313" key="9">
    <source>
        <dbReference type="EMBL" id="CAX45610.1"/>
    </source>
</evidence>
<accession>B9W9X2</accession>
<feature type="transmembrane region" description="Helical" evidence="7">
    <location>
        <begin position="305"/>
        <end position="323"/>
    </location>
</feature>